<accession>A0A673J1Z3</accession>
<feature type="compositionally biased region" description="Low complexity" evidence="7">
    <location>
        <begin position="149"/>
        <end position="167"/>
    </location>
</feature>
<evidence type="ECO:0000313" key="11">
    <source>
        <dbReference type="Proteomes" id="UP000472270"/>
    </source>
</evidence>
<dbReference type="PANTHER" id="PTHR23354:SF69">
    <property type="entry name" value="OXIDATION RESISTANCE PROTEIN 1"/>
    <property type="match status" value="1"/>
</dbReference>
<dbReference type="CDD" id="cd00118">
    <property type="entry name" value="LysM"/>
    <property type="match status" value="1"/>
</dbReference>
<evidence type="ECO:0000256" key="2">
    <source>
        <dbReference type="ARBA" id="ARBA00009540"/>
    </source>
</evidence>
<feature type="compositionally biased region" description="Basic and acidic residues" evidence="7">
    <location>
        <begin position="344"/>
        <end position="361"/>
    </location>
</feature>
<feature type="region of interest" description="Disordered" evidence="7">
    <location>
        <begin position="305"/>
        <end position="453"/>
    </location>
</feature>
<dbReference type="AlphaFoldDB" id="A0A673J1Z3"/>
<evidence type="ECO:0000256" key="3">
    <source>
        <dbReference type="ARBA" id="ARBA00023128"/>
    </source>
</evidence>
<comment type="subcellular location">
    <subcellularLocation>
        <location evidence="1">Mitochondrion</location>
    </subcellularLocation>
</comment>
<dbReference type="InterPro" id="IPR018392">
    <property type="entry name" value="LysM"/>
</dbReference>
<evidence type="ECO:0000256" key="4">
    <source>
        <dbReference type="ARBA" id="ARBA00037112"/>
    </source>
</evidence>
<dbReference type="Ensembl" id="ENSSRHT00000047897.1">
    <property type="protein sequence ID" value="ENSSRHP00000046589.1"/>
    <property type="gene ID" value="ENSSRHG00000023381.1"/>
</dbReference>
<dbReference type="SMART" id="SM00257">
    <property type="entry name" value="LysM"/>
    <property type="match status" value="1"/>
</dbReference>
<dbReference type="InterPro" id="IPR036779">
    <property type="entry name" value="LysM_dom_sf"/>
</dbReference>
<comment type="function">
    <text evidence="4">May be involved in protection from oxidative damage.</text>
</comment>
<keyword evidence="6" id="KW-0175">Coiled coil</keyword>
<comment type="similarity">
    <text evidence="2">Belongs to the OXR1 family.</text>
</comment>
<evidence type="ECO:0000259" key="8">
    <source>
        <dbReference type="PROSITE" id="PS51782"/>
    </source>
</evidence>
<feature type="compositionally biased region" description="Basic and acidic residues" evidence="7">
    <location>
        <begin position="382"/>
        <end position="393"/>
    </location>
</feature>
<organism evidence="10 11">
    <name type="scientific">Sinocyclocheilus rhinocerous</name>
    <dbReference type="NCBI Taxonomy" id="307959"/>
    <lineage>
        <taxon>Eukaryota</taxon>
        <taxon>Metazoa</taxon>
        <taxon>Chordata</taxon>
        <taxon>Craniata</taxon>
        <taxon>Vertebrata</taxon>
        <taxon>Euteleostomi</taxon>
        <taxon>Actinopterygii</taxon>
        <taxon>Neopterygii</taxon>
        <taxon>Teleostei</taxon>
        <taxon>Ostariophysi</taxon>
        <taxon>Cypriniformes</taxon>
        <taxon>Cyprinidae</taxon>
        <taxon>Cyprininae</taxon>
        <taxon>Sinocyclocheilus</taxon>
    </lineage>
</organism>
<feature type="domain" description="TLDc" evidence="9">
    <location>
        <begin position="636"/>
        <end position="797"/>
    </location>
</feature>
<evidence type="ECO:0000256" key="7">
    <source>
        <dbReference type="SAM" id="MobiDB-lite"/>
    </source>
</evidence>
<dbReference type="GO" id="GO:0006979">
    <property type="term" value="P:response to oxidative stress"/>
    <property type="evidence" value="ECO:0007669"/>
    <property type="project" value="TreeGrafter"/>
</dbReference>
<feature type="region of interest" description="Disordered" evidence="7">
    <location>
        <begin position="149"/>
        <end position="188"/>
    </location>
</feature>
<dbReference type="InterPro" id="IPR006571">
    <property type="entry name" value="TLDc_dom"/>
</dbReference>
<feature type="region of interest" description="Disordered" evidence="7">
    <location>
        <begin position="28"/>
        <end position="98"/>
    </location>
</feature>
<dbReference type="GO" id="GO:0005739">
    <property type="term" value="C:mitochondrion"/>
    <property type="evidence" value="ECO:0007669"/>
    <property type="project" value="UniProtKB-SubCell"/>
</dbReference>
<evidence type="ECO:0000256" key="6">
    <source>
        <dbReference type="SAM" id="Coils"/>
    </source>
</evidence>
<evidence type="ECO:0000256" key="1">
    <source>
        <dbReference type="ARBA" id="ARBA00004173"/>
    </source>
</evidence>
<dbReference type="SUPFAM" id="SSF54106">
    <property type="entry name" value="LysM domain"/>
    <property type="match status" value="1"/>
</dbReference>
<feature type="coiled-coil region" evidence="6">
    <location>
        <begin position="461"/>
        <end position="488"/>
    </location>
</feature>
<feature type="domain" description="LysM" evidence="8">
    <location>
        <begin position="98"/>
        <end position="141"/>
    </location>
</feature>
<keyword evidence="3" id="KW-0496">Mitochondrion</keyword>
<dbReference type="PROSITE" id="PS51782">
    <property type="entry name" value="LYSM"/>
    <property type="match status" value="1"/>
</dbReference>
<protein>
    <recommendedName>
        <fullName evidence="5">Oxidation resistance protein 1</fullName>
    </recommendedName>
</protein>
<feature type="compositionally biased region" description="Basic and acidic residues" evidence="7">
    <location>
        <begin position="66"/>
        <end position="88"/>
    </location>
</feature>
<evidence type="ECO:0000259" key="9">
    <source>
        <dbReference type="PROSITE" id="PS51886"/>
    </source>
</evidence>
<dbReference type="Pfam" id="PF01476">
    <property type="entry name" value="LysM"/>
    <property type="match status" value="1"/>
</dbReference>
<reference evidence="10" key="2">
    <citation type="submission" date="2025-09" db="UniProtKB">
        <authorList>
            <consortium name="Ensembl"/>
        </authorList>
    </citation>
    <scope>IDENTIFICATION</scope>
</reference>
<feature type="compositionally biased region" description="Polar residues" evidence="7">
    <location>
        <begin position="320"/>
        <end position="331"/>
    </location>
</feature>
<dbReference type="PROSITE" id="PS51886">
    <property type="entry name" value="TLDC"/>
    <property type="match status" value="1"/>
</dbReference>
<sequence>MSSVLFPLRLKKKSQSVDIGSQSFPARLIPSLSLNRSSPPVAKTTTSEVQENNTTNSQRRGPQCSDLKRGYTIDTGQKKTPEKKDGRRMSFQRPKGTIEYSVDSRDTLNSIALKFDTTPNELVQLNKLFSRNVVPGQVLYVPDPDYVSSVGSSPSFSPSSPLSPTSSEADLEKDSNGPPRSDASAPPVFSALRPSRVVSSTSEEEEALTEKFLKINCKYITDGKGVVSGVLLVTPNNIMFDPHRTDPLVLERGCEEYGIMCPLDEVQSAAVYREITDSKIRDSIPPCISHSLCLCHRDFEAVFSGSSHQTDQRLREGYDSASTAPRSTEGSISEDVFTESELSPIREERQSTEELQQEDKSSGASSQSMQTLLQEPQTAEGSHTEEEEKKPEEGEPASKTAQPKQPSQEQPRVAPSSGSQSLAPGAGEASGQESSPDGAKLTRDGTRDSETDVEELRKMWKSHTMQQAKEQRESVQQAQRENDQHMSLYFCVSGLMVFKERQKSHKFLCLRVGKAMKKTFVSNASASMQQYAQRDRKHEYWFAVPQERSDHLYVFFIQWSSDVFGDGVGSISRDPGFIVVKKIEESEANEEQQTVENSDKEWEITTKEDVNSKHGTSITASLEPETFKPNLNEPSDLLEAEQIEKLAKHLPPRTIGYHWNLAFSTSKHGMSIKTLYRAMQDQDSPMLLVIKDSDGQIFGALASEPFKVSEGFYGTGETFLFTFYPVFEAYKWTGDNLFFIKGDMDSLAFGGGSGEFGLWLDGDLYHGRSHSCKTFGNPMLSTKEDFFVQDIEIWSFE</sequence>
<name>A0A673J1Z3_9TELE</name>
<dbReference type="Proteomes" id="UP000472270">
    <property type="component" value="Unassembled WGS sequence"/>
</dbReference>
<feature type="compositionally biased region" description="Polar residues" evidence="7">
    <location>
        <begin position="399"/>
        <end position="422"/>
    </location>
</feature>
<dbReference type="FunFam" id="3.10.350.10:FF:000002">
    <property type="entry name" value="Oxidation resistance protein 1 isoform X1"/>
    <property type="match status" value="1"/>
</dbReference>
<evidence type="ECO:0000313" key="10">
    <source>
        <dbReference type="Ensembl" id="ENSSRHP00000046589.1"/>
    </source>
</evidence>
<dbReference type="SMART" id="SM00584">
    <property type="entry name" value="TLDc"/>
    <property type="match status" value="1"/>
</dbReference>
<dbReference type="Pfam" id="PF07534">
    <property type="entry name" value="TLD"/>
    <property type="match status" value="1"/>
</dbReference>
<dbReference type="GO" id="GO:0005634">
    <property type="term" value="C:nucleus"/>
    <property type="evidence" value="ECO:0007669"/>
    <property type="project" value="TreeGrafter"/>
</dbReference>
<dbReference type="Gene3D" id="3.10.350.10">
    <property type="entry name" value="LysM domain"/>
    <property type="match status" value="1"/>
</dbReference>
<feature type="compositionally biased region" description="Polar residues" evidence="7">
    <location>
        <begin position="362"/>
        <end position="377"/>
    </location>
</feature>
<dbReference type="PANTHER" id="PTHR23354">
    <property type="entry name" value="NUCLEOLAR PROTEIN 7/ESTROGEN RECEPTOR COACTIVATOR-RELATED"/>
    <property type="match status" value="1"/>
</dbReference>
<feature type="compositionally biased region" description="Polar residues" evidence="7">
    <location>
        <begin position="32"/>
        <end position="60"/>
    </location>
</feature>
<gene>
    <name evidence="10" type="primary">LOC107714343</name>
</gene>
<proteinExistence type="inferred from homology"/>
<reference evidence="10" key="1">
    <citation type="submission" date="2025-08" db="UniProtKB">
        <authorList>
            <consortium name="Ensembl"/>
        </authorList>
    </citation>
    <scope>IDENTIFICATION</scope>
</reference>
<feature type="compositionally biased region" description="Basic and acidic residues" evidence="7">
    <location>
        <begin position="440"/>
        <end position="453"/>
    </location>
</feature>
<evidence type="ECO:0000256" key="5">
    <source>
        <dbReference type="ARBA" id="ARBA00040604"/>
    </source>
</evidence>
<keyword evidence="11" id="KW-1185">Reference proteome</keyword>